<gene>
    <name evidence="1" type="ORF">SAMN05192589_1105</name>
</gene>
<accession>A0A1G6YBK8</accession>
<dbReference type="AlphaFoldDB" id="A0A1G6YBK8"/>
<organism evidence="1 2">
    <name type="scientific">Paracidovorax valerianellae</name>
    <dbReference type="NCBI Taxonomy" id="187868"/>
    <lineage>
        <taxon>Bacteria</taxon>
        <taxon>Pseudomonadati</taxon>
        <taxon>Pseudomonadota</taxon>
        <taxon>Betaproteobacteria</taxon>
        <taxon>Burkholderiales</taxon>
        <taxon>Comamonadaceae</taxon>
        <taxon>Paracidovorax</taxon>
    </lineage>
</organism>
<keyword evidence="2" id="KW-1185">Reference proteome</keyword>
<proteinExistence type="predicted"/>
<dbReference type="RefSeq" id="WP_092744627.1">
    <property type="nucleotide sequence ID" value="NZ_FMZC01000010.1"/>
</dbReference>
<name>A0A1G6YBK8_9BURK</name>
<dbReference type="EMBL" id="FMZC01000010">
    <property type="protein sequence ID" value="SDD87383.1"/>
    <property type="molecule type" value="Genomic_DNA"/>
</dbReference>
<evidence type="ECO:0000313" key="2">
    <source>
        <dbReference type="Proteomes" id="UP000198781"/>
    </source>
</evidence>
<dbReference type="SUPFAM" id="SSF50998">
    <property type="entry name" value="Quinoprotein alcohol dehydrogenase-like"/>
    <property type="match status" value="1"/>
</dbReference>
<reference evidence="1 2" key="1">
    <citation type="submission" date="2016-10" db="EMBL/GenBank/DDBJ databases">
        <authorList>
            <person name="de Groot N.N."/>
        </authorList>
    </citation>
    <scope>NUCLEOTIDE SEQUENCE [LARGE SCALE GENOMIC DNA]</scope>
    <source>
        <strain evidence="1 2">DSM 16619</strain>
    </source>
</reference>
<dbReference type="InterPro" id="IPR015943">
    <property type="entry name" value="WD40/YVTN_repeat-like_dom_sf"/>
</dbReference>
<dbReference type="InterPro" id="IPR011047">
    <property type="entry name" value="Quinoprotein_ADH-like_sf"/>
</dbReference>
<dbReference type="Gene3D" id="2.130.10.10">
    <property type="entry name" value="YVTN repeat-like/Quinoprotein amine dehydrogenase"/>
    <property type="match status" value="1"/>
</dbReference>
<protein>
    <submittedName>
        <fullName evidence="1">Uncharacterized protein</fullName>
    </submittedName>
</protein>
<dbReference type="Proteomes" id="UP000198781">
    <property type="component" value="Unassembled WGS sequence"/>
</dbReference>
<evidence type="ECO:0000313" key="1">
    <source>
        <dbReference type="EMBL" id="SDD87383.1"/>
    </source>
</evidence>
<sequence length="379" mass="42019">MPAIPPKHPQYTFGETFSGLSTFDLVDDTLYILYTGNDDAALGPRQLLRSFDLRSEDSKHEWAGLNRMERTTARDASCDTWVDGDAYVICGDTPELLDRNTFEVLYSERDGLLQEGWDDYSWIHYWGGVVYRFVDLGNPGSGIDVVSLQGGTPKVVEHLDVDIDPSGTGHGQYIAGLREGGGAAVYALGERRYVFEAAEDGVHYRHGRQTNGVAFEGGRVFFLLGDTLLVGSLATGEVLHRINYLALPRFQQYLQEHGREEQASFAAEMAVLGDKVFLGGTWLRGYLLCIDLALGDAAWLRASAHQIETLTARGDLVYGLETLVPTAWDIHTGEPAWQSEQSIRGHRVQINDRWLVIAGSKGDTHCYPLKTPYLTKQSG</sequence>